<dbReference type="Pfam" id="PF00069">
    <property type="entry name" value="Pkinase"/>
    <property type="match status" value="1"/>
</dbReference>
<sequence>MESSTAPTILDDIINEDYSILDSVHKSASTSDLTLGTDPLANQADKGQFSKSRQDQHASSIVQPQPPFLDPALSRHYDATNAHPTTTARNQCRFGSSPADTTLSAHTHYVPYLLPPCFPTSALRKTLGPQEDQCHSSLAAASSSSARTRYAPYALPPAHYTTSPPSKTAFPLGGSRFTSSVTAVSLSARARFPPYAFPAACYPALPPGKTAVPQSEGHSSSSVAAFSLLTPDLYVLSTLYPTRYSTPPRCKTTVPQGDGHFDSLPATLSLPPSPPPPSPLAPEPTTVGTHCAPVREPSAWRLNYILGTGACGTVFLENVHMPGMKSPELWAVKRIPRALPNFTFKRFQAEINNLQALAIYEWFIKFHSTYQDTHYMYIAMEYIPMGDMSQSFADGYRWNEGDTKVVIKQLLHGLAVMHKAGITHRDLKPENIFLHLPENQTPVLRVKIGDFGTSKRIPPTNASTYLKTTTGTQGYMAPEVHDTSKLKTNRVDIWSLGCILYRMFAGTLLFIDSFEVLKYSWTAPSSPLALDDIGFSIPCVSFLRDILRPNPKDRPSAEDCLKKAWIMSEAPELEYSIGNDLYTRLANISHRSPNVDSLPDIVANRAVESSSVS</sequence>
<dbReference type="EMBL" id="NESQ01000137">
    <property type="protein sequence ID" value="PUU77871.1"/>
    <property type="molecule type" value="Genomic_DNA"/>
</dbReference>
<dbReference type="OrthoDB" id="5979581at2759"/>
<evidence type="ECO:0000256" key="1">
    <source>
        <dbReference type="SAM" id="MobiDB-lite"/>
    </source>
</evidence>
<comment type="caution">
    <text evidence="3">The sequence shown here is derived from an EMBL/GenBank/DDBJ whole genome shotgun (WGS) entry which is preliminary data.</text>
</comment>
<feature type="region of interest" description="Disordered" evidence="1">
    <location>
        <begin position="30"/>
        <end position="74"/>
    </location>
</feature>
<keyword evidence="3" id="KW-0418">Kinase</keyword>
<organism evidence="3 4">
    <name type="scientific">Tuber borchii</name>
    <name type="common">White truffle</name>
    <dbReference type="NCBI Taxonomy" id="42251"/>
    <lineage>
        <taxon>Eukaryota</taxon>
        <taxon>Fungi</taxon>
        <taxon>Dikarya</taxon>
        <taxon>Ascomycota</taxon>
        <taxon>Pezizomycotina</taxon>
        <taxon>Pezizomycetes</taxon>
        <taxon>Pezizales</taxon>
        <taxon>Tuberaceae</taxon>
        <taxon>Tuber</taxon>
    </lineage>
</organism>
<dbReference type="PROSITE" id="PS50011">
    <property type="entry name" value="PROTEIN_KINASE_DOM"/>
    <property type="match status" value="1"/>
</dbReference>
<evidence type="ECO:0000259" key="2">
    <source>
        <dbReference type="PROSITE" id="PS50011"/>
    </source>
</evidence>
<keyword evidence="3" id="KW-0808">Transferase</keyword>
<dbReference type="Proteomes" id="UP000244722">
    <property type="component" value="Unassembled WGS sequence"/>
</dbReference>
<dbReference type="InterPro" id="IPR000719">
    <property type="entry name" value="Prot_kinase_dom"/>
</dbReference>
<dbReference type="SMART" id="SM00220">
    <property type="entry name" value="S_TKc"/>
    <property type="match status" value="1"/>
</dbReference>
<dbReference type="PANTHER" id="PTHR44167:SF24">
    <property type="entry name" value="SERINE_THREONINE-PROTEIN KINASE CHK2"/>
    <property type="match status" value="1"/>
</dbReference>
<gene>
    <name evidence="3" type="ORF">B9Z19DRAFT_1065504</name>
</gene>
<feature type="domain" description="Protein kinase" evidence="2">
    <location>
        <begin position="300"/>
        <end position="566"/>
    </location>
</feature>
<name>A0A2T6ZQW2_TUBBO</name>
<evidence type="ECO:0000313" key="4">
    <source>
        <dbReference type="Proteomes" id="UP000244722"/>
    </source>
</evidence>
<evidence type="ECO:0000313" key="3">
    <source>
        <dbReference type="EMBL" id="PUU77871.1"/>
    </source>
</evidence>
<dbReference type="InterPro" id="IPR008271">
    <property type="entry name" value="Ser/Thr_kinase_AS"/>
</dbReference>
<dbReference type="Gene3D" id="1.10.510.10">
    <property type="entry name" value="Transferase(Phosphotransferase) domain 1"/>
    <property type="match status" value="1"/>
</dbReference>
<proteinExistence type="predicted"/>
<dbReference type="GO" id="GO:0005524">
    <property type="term" value="F:ATP binding"/>
    <property type="evidence" value="ECO:0007669"/>
    <property type="project" value="InterPro"/>
</dbReference>
<dbReference type="GO" id="GO:0004672">
    <property type="term" value="F:protein kinase activity"/>
    <property type="evidence" value="ECO:0007669"/>
    <property type="project" value="InterPro"/>
</dbReference>
<dbReference type="InterPro" id="IPR011009">
    <property type="entry name" value="Kinase-like_dom_sf"/>
</dbReference>
<dbReference type="PANTHER" id="PTHR44167">
    <property type="entry name" value="OVARIAN-SPECIFIC SERINE/THREONINE-PROTEIN KINASE LOK-RELATED"/>
    <property type="match status" value="1"/>
</dbReference>
<reference evidence="3 4" key="1">
    <citation type="submission" date="2017-04" db="EMBL/GenBank/DDBJ databases">
        <title>Draft genome sequence of Tuber borchii Vittad., a whitish edible truffle.</title>
        <authorList>
            <consortium name="DOE Joint Genome Institute"/>
            <person name="Murat C."/>
            <person name="Kuo A."/>
            <person name="Barry K.W."/>
            <person name="Clum A."/>
            <person name="Dockter R.B."/>
            <person name="Fauchery L."/>
            <person name="Iotti M."/>
            <person name="Kohler A."/>
            <person name="Labutti K."/>
            <person name="Lindquist E.A."/>
            <person name="Lipzen A."/>
            <person name="Ohm R.A."/>
            <person name="Wang M."/>
            <person name="Grigoriev I.V."/>
            <person name="Zambonelli A."/>
            <person name="Martin F.M."/>
        </authorList>
    </citation>
    <scope>NUCLEOTIDE SEQUENCE [LARGE SCALE GENOMIC DNA]</scope>
    <source>
        <strain evidence="3 4">Tbo3840</strain>
    </source>
</reference>
<dbReference type="STRING" id="42251.A0A2T6ZQW2"/>
<dbReference type="AlphaFoldDB" id="A0A2T6ZQW2"/>
<feature type="region of interest" description="Disordered" evidence="1">
    <location>
        <begin position="247"/>
        <end position="288"/>
    </location>
</feature>
<protein>
    <submittedName>
        <fullName evidence="3">Kinase-like domain-containing protein</fullName>
    </submittedName>
</protein>
<dbReference type="SUPFAM" id="SSF56112">
    <property type="entry name" value="Protein kinase-like (PK-like)"/>
    <property type="match status" value="1"/>
</dbReference>
<dbReference type="PROSITE" id="PS00108">
    <property type="entry name" value="PROTEIN_KINASE_ST"/>
    <property type="match status" value="1"/>
</dbReference>
<keyword evidence="4" id="KW-1185">Reference proteome</keyword>
<feature type="compositionally biased region" description="Pro residues" evidence="1">
    <location>
        <begin position="271"/>
        <end position="282"/>
    </location>
</feature>
<accession>A0A2T6ZQW2</accession>